<gene>
    <name evidence="7" type="ORF">ACFOY2_29310</name>
</gene>
<protein>
    <submittedName>
        <fullName evidence="7">BTAD domain-containing putative transcriptional regulator</fullName>
    </submittedName>
</protein>
<evidence type="ECO:0000256" key="2">
    <source>
        <dbReference type="ARBA" id="ARBA00023015"/>
    </source>
</evidence>
<dbReference type="Proteomes" id="UP001595851">
    <property type="component" value="Unassembled WGS sequence"/>
</dbReference>
<dbReference type="PRINTS" id="PR00364">
    <property type="entry name" value="DISEASERSIST"/>
</dbReference>
<dbReference type="Pfam" id="PF00931">
    <property type="entry name" value="NB-ARC"/>
    <property type="match status" value="1"/>
</dbReference>
<dbReference type="InterPro" id="IPR016032">
    <property type="entry name" value="Sig_transdc_resp-reg_C-effctor"/>
</dbReference>
<dbReference type="PROSITE" id="PS51755">
    <property type="entry name" value="OMPR_PHOB"/>
    <property type="match status" value="1"/>
</dbReference>
<accession>A0ABV8GE16</accession>
<evidence type="ECO:0000256" key="3">
    <source>
        <dbReference type="ARBA" id="ARBA00023125"/>
    </source>
</evidence>
<keyword evidence="2" id="KW-0805">Transcription regulation</keyword>
<evidence type="ECO:0000256" key="1">
    <source>
        <dbReference type="ARBA" id="ARBA00005820"/>
    </source>
</evidence>
<sequence>MLGHLEITKDDAPVIVTAPKQRIALTALLLQANQLVTRDELVEHLWESRLPSDVYGSLHTHMSRLRQALGGGDTLIASRDSGYRVLADSDTLDVLRFRHLTALADGARKRGDTARESRLLREALALWRGPALAGIDSGPLQREVVPVLEKERLRAQERWFEVEIGQGRPAEVIANLEAAVRAHPTHESFWAQLIVAHAQAGRPAEARAAYRAARSLLSAELGADPGPEIQQAYQHLREGGVIARTAQRFGGVPAPAELPADNDAFTGRAAELGRLHAQMTSGGRPPVVAIVGAAGIGKSALAIQAAHQIAGHFPGGQLYVDLYGATPGVEPLRPLEVLRRFLRSWGLAEAAIPGSVDEAAARFRSLTYDSRVLVVLDNARDAAQVRPLIPGGPGCGVVITSRRSLVPLVGIGQTRLGALSEEESSLLLSRLVGRARVGAEPEAAAEVARLCDGLPVELCFAAARLAAHPAETLAATRDRLAMERHRPAEYAAG</sequence>
<dbReference type="EMBL" id="JBHSBI010000015">
    <property type="protein sequence ID" value="MFC4011359.1"/>
    <property type="molecule type" value="Genomic_DNA"/>
</dbReference>
<comment type="similarity">
    <text evidence="1">Belongs to the AfsR/DnrI/RedD regulatory family.</text>
</comment>
<dbReference type="SMART" id="SM01043">
    <property type="entry name" value="BTAD"/>
    <property type="match status" value="1"/>
</dbReference>
<keyword evidence="3 5" id="KW-0238">DNA-binding</keyword>
<keyword evidence="4" id="KW-0804">Transcription</keyword>
<comment type="caution">
    <text evidence="7">The sequence shown here is derived from an EMBL/GenBank/DDBJ whole genome shotgun (WGS) entry which is preliminary data.</text>
</comment>
<evidence type="ECO:0000313" key="7">
    <source>
        <dbReference type="EMBL" id="MFC4011359.1"/>
    </source>
</evidence>
<proteinExistence type="inferred from homology"/>
<dbReference type="SUPFAM" id="SSF52540">
    <property type="entry name" value="P-loop containing nucleoside triphosphate hydrolases"/>
    <property type="match status" value="1"/>
</dbReference>
<feature type="domain" description="OmpR/PhoB-type" evidence="6">
    <location>
        <begin position="1"/>
        <end position="87"/>
    </location>
</feature>
<dbReference type="InterPro" id="IPR011990">
    <property type="entry name" value="TPR-like_helical_dom_sf"/>
</dbReference>
<dbReference type="InterPro" id="IPR001867">
    <property type="entry name" value="OmpR/PhoB-type_DNA-bd"/>
</dbReference>
<name>A0ABV8GE16_9ACTN</name>
<dbReference type="PANTHER" id="PTHR35807">
    <property type="entry name" value="TRANSCRIPTIONAL REGULATOR REDD-RELATED"/>
    <property type="match status" value="1"/>
</dbReference>
<dbReference type="InterPro" id="IPR051677">
    <property type="entry name" value="AfsR-DnrI-RedD_regulator"/>
</dbReference>
<dbReference type="Pfam" id="PF03704">
    <property type="entry name" value="BTAD"/>
    <property type="match status" value="1"/>
</dbReference>
<dbReference type="InterPro" id="IPR036388">
    <property type="entry name" value="WH-like_DNA-bd_sf"/>
</dbReference>
<dbReference type="SUPFAM" id="SSF46894">
    <property type="entry name" value="C-terminal effector domain of the bipartite response regulators"/>
    <property type="match status" value="1"/>
</dbReference>
<evidence type="ECO:0000256" key="4">
    <source>
        <dbReference type="ARBA" id="ARBA00023163"/>
    </source>
</evidence>
<dbReference type="PANTHER" id="PTHR35807:SF1">
    <property type="entry name" value="TRANSCRIPTIONAL REGULATOR REDD"/>
    <property type="match status" value="1"/>
</dbReference>
<dbReference type="RefSeq" id="WP_379531311.1">
    <property type="nucleotide sequence ID" value="NZ_JBHSBI010000015.1"/>
</dbReference>
<dbReference type="Gene3D" id="1.25.40.10">
    <property type="entry name" value="Tetratricopeptide repeat domain"/>
    <property type="match status" value="1"/>
</dbReference>
<dbReference type="SUPFAM" id="SSF48452">
    <property type="entry name" value="TPR-like"/>
    <property type="match status" value="1"/>
</dbReference>
<evidence type="ECO:0000313" key="8">
    <source>
        <dbReference type="Proteomes" id="UP001595851"/>
    </source>
</evidence>
<keyword evidence="8" id="KW-1185">Reference proteome</keyword>
<dbReference type="InterPro" id="IPR002182">
    <property type="entry name" value="NB-ARC"/>
</dbReference>
<dbReference type="InterPro" id="IPR005158">
    <property type="entry name" value="BTAD"/>
</dbReference>
<dbReference type="Gene3D" id="1.10.10.10">
    <property type="entry name" value="Winged helix-like DNA-binding domain superfamily/Winged helix DNA-binding domain"/>
    <property type="match status" value="1"/>
</dbReference>
<evidence type="ECO:0000259" key="6">
    <source>
        <dbReference type="PROSITE" id="PS51755"/>
    </source>
</evidence>
<dbReference type="CDD" id="cd15831">
    <property type="entry name" value="BTAD"/>
    <property type="match status" value="1"/>
</dbReference>
<dbReference type="SMART" id="SM00862">
    <property type="entry name" value="Trans_reg_C"/>
    <property type="match status" value="1"/>
</dbReference>
<dbReference type="Gene3D" id="3.40.50.300">
    <property type="entry name" value="P-loop containing nucleotide triphosphate hydrolases"/>
    <property type="match status" value="1"/>
</dbReference>
<dbReference type="Pfam" id="PF00486">
    <property type="entry name" value="Trans_reg_C"/>
    <property type="match status" value="1"/>
</dbReference>
<evidence type="ECO:0000256" key="5">
    <source>
        <dbReference type="PROSITE-ProRule" id="PRU01091"/>
    </source>
</evidence>
<feature type="DNA-binding region" description="OmpR/PhoB-type" evidence="5">
    <location>
        <begin position="1"/>
        <end position="87"/>
    </location>
</feature>
<organism evidence="7 8">
    <name type="scientific">Nonomuraea purpurea</name>
    <dbReference type="NCBI Taxonomy" id="1849276"/>
    <lineage>
        <taxon>Bacteria</taxon>
        <taxon>Bacillati</taxon>
        <taxon>Actinomycetota</taxon>
        <taxon>Actinomycetes</taxon>
        <taxon>Streptosporangiales</taxon>
        <taxon>Streptosporangiaceae</taxon>
        <taxon>Nonomuraea</taxon>
    </lineage>
</organism>
<dbReference type="InterPro" id="IPR027417">
    <property type="entry name" value="P-loop_NTPase"/>
</dbReference>
<reference evidence="8" key="1">
    <citation type="journal article" date="2019" name="Int. J. Syst. Evol. Microbiol.">
        <title>The Global Catalogue of Microorganisms (GCM) 10K type strain sequencing project: providing services to taxonomists for standard genome sequencing and annotation.</title>
        <authorList>
            <consortium name="The Broad Institute Genomics Platform"/>
            <consortium name="The Broad Institute Genome Sequencing Center for Infectious Disease"/>
            <person name="Wu L."/>
            <person name="Ma J."/>
        </authorList>
    </citation>
    <scope>NUCLEOTIDE SEQUENCE [LARGE SCALE GENOMIC DNA]</scope>
    <source>
        <strain evidence="8">TBRC 1276</strain>
    </source>
</reference>